<evidence type="ECO:0000256" key="1">
    <source>
        <dbReference type="SAM" id="MobiDB-lite"/>
    </source>
</evidence>
<organism evidence="2 3">
    <name type="scientific">Ensete ventricosum</name>
    <name type="common">Abyssinian banana</name>
    <name type="synonym">Musa ensete</name>
    <dbReference type="NCBI Taxonomy" id="4639"/>
    <lineage>
        <taxon>Eukaryota</taxon>
        <taxon>Viridiplantae</taxon>
        <taxon>Streptophyta</taxon>
        <taxon>Embryophyta</taxon>
        <taxon>Tracheophyta</taxon>
        <taxon>Spermatophyta</taxon>
        <taxon>Magnoliopsida</taxon>
        <taxon>Liliopsida</taxon>
        <taxon>Zingiberales</taxon>
        <taxon>Musaceae</taxon>
        <taxon>Ensete</taxon>
    </lineage>
</organism>
<evidence type="ECO:0000313" key="3">
    <source>
        <dbReference type="Proteomes" id="UP000287651"/>
    </source>
</evidence>
<name>A0A426WWE2_ENSVE</name>
<gene>
    <name evidence="2" type="ORF">B296_00049439</name>
</gene>
<evidence type="ECO:0000313" key="2">
    <source>
        <dbReference type="EMBL" id="RRT31531.1"/>
    </source>
</evidence>
<accession>A0A426WWE2</accession>
<sequence>MVSEPSESRRCLQARGGHLQAVCMQRWLAMAKAPCTGGGRLRAARRGKSRLEARPLAVWRRPPLSRATADGQGQSSPVQGWRRRKGGKMG</sequence>
<proteinExistence type="predicted"/>
<feature type="compositionally biased region" description="Basic residues" evidence="1">
    <location>
        <begin position="81"/>
        <end position="90"/>
    </location>
</feature>
<feature type="region of interest" description="Disordered" evidence="1">
    <location>
        <begin position="60"/>
        <end position="90"/>
    </location>
</feature>
<comment type="caution">
    <text evidence="2">The sequence shown here is derived from an EMBL/GenBank/DDBJ whole genome shotgun (WGS) entry which is preliminary data.</text>
</comment>
<dbReference type="Proteomes" id="UP000287651">
    <property type="component" value="Unassembled WGS sequence"/>
</dbReference>
<reference evidence="2 3" key="1">
    <citation type="journal article" date="2014" name="Agronomy (Basel)">
        <title>A Draft Genome Sequence for Ensete ventricosum, the Drought-Tolerant Tree Against Hunger.</title>
        <authorList>
            <person name="Harrison J."/>
            <person name="Moore K.A."/>
            <person name="Paszkiewicz K."/>
            <person name="Jones T."/>
            <person name="Grant M."/>
            <person name="Ambacheew D."/>
            <person name="Muzemil S."/>
            <person name="Studholme D.J."/>
        </authorList>
    </citation>
    <scope>NUCLEOTIDE SEQUENCE [LARGE SCALE GENOMIC DNA]</scope>
</reference>
<protein>
    <submittedName>
        <fullName evidence="2">Uncharacterized protein</fullName>
    </submittedName>
</protein>
<dbReference type="AlphaFoldDB" id="A0A426WWE2"/>
<dbReference type="EMBL" id="AMZH03038581">
    <property type="protein sequence ID" value="RRT31531.1"/>
    <property type="molecule type" value="Genomic_DNA"/>
</dbReference>